<protein>
    <recommendedName>
        <fullName evidence="1">HTH cro/C1-type domain-containing protein</fullName>
    </recommendedName>
</protein>
<dbReference type="Gene3D" id="1.10.260.40">
    <property type="entry name" value="lambda repressor-like DNA-binding domains"/>
    <property type="match status" value="1"/>
</dbReference>
<keyword evidence="3" id="KW-1185">Reference proteome</keyword>
<dbReference type="CDD" id="cd00093">
    <property type="entry name" value="HTH_XRE"/>
    <property type="match status" value="1"/>
</dbReference>
<proteinExistence type="predicted"/>
<dbReference type="InterPro" id="IPR009057">
    <property type="entry name" value="Homeodomain-like_sf"/>
</dbReference>
<accession>A0A2C6MI94</accession>
<dbReference type="PANTHER" id="PTHR35004:SF7">
    <property type="entry name" value="INTEGRASE PROTEIN"/>
    <property type="match status" value="1"/>
</dbReference>
<dbReference type="EMBL" id="AWQQ01000018">
    <property type="protein sequence ID" value="PHJ39522.1"/>
    <property type="molecule type" value="Genomic_DNA"/>
</dbReference>
<reference evidence="2 3" key="1">
    <citation type="submission" date="2013-09" db="EMBL/GenBank/DDBJ databases">
        <title>Biodegradation of hydrocarbons in the deep terrestrial subsurface : characterization of a microbial consortium composed of two Desulfotomaculum species originating from a deep geological formation.</title>
        <authorList>
            <person name="Aullo T."/>
            <person name="Berlendis S."/>
            <person name="Lascourreges J.-F."/>
            <person name="Dessort D."/>
            <person name="Saint-Laurent S."/>
            <person name="Schraauwers B."/>
            <person name="Mas J."/>
            <person name="Magot M."/>
            <person name="Ranchou-Peyruse A."/>
        </authorList>
    </citation>
    <scope>NUCLEOTIDE SEQUENCE [LARGE SCALE GENOMIC DNA]</scope>
    <source>
        <strain evidence="2 3">Bs107</strain>
    </source>
</reference>
<dbReference type="SUPFAM" id="SSF46689">
    <property type="entry name" value="Homeodomain-like"/>
    <property type="match status" value="1"/>
</dbReference>
<organism evidence="2 3">
    <name type="scientific">Desulforamulus profundi</name>
    <dbReference type="NCBI Taxonomy" id="1383067"/>
    <lineage>
        <taxon>Bacteria</taxon>
        <taxon>Bacillati</taxon>
        <taxon>Bacillota</taxon>
        <taxon>Clostridia</taxon>
        <taxon>Eubacteriales</taxon>
        <taxon>Peptococcaceae</taxon>
        <taxon>Desulforamulus</taxon>
    </lineage>
</organism>
<dbReference type="AlphaFoldDB" id="A0A2C6MI94"/>
<dbReference type="InterPro" id="IPR001387">
    <property type="entry name" value="Cro/C1-type_HTH"/>
</dbReference>
<dbReference type="InterPro" id="IPR010982">
    <property type="entry name" value="Lambda_DNA-bd_dom_sf"/>
</dbReference>
<evidence type="ECO:0000313" key="2">
    <source>
        <dbReference type="EMBL" id="PHJ39522.1"/>
    </source>
</evidence>
<sequence>MAIEVEIYEKIRYLHEHEGLSQRKIATILGVSRNTVKRYFDGSNVPWERQGTSGRNKYVVTDDVLEFIKSCLASDDTENIKKQKHTAKRIYDRLIDEKGFSGGQSTIREIVAELKAKQGKVFIPLSFDPGEAIQVDWGEATVYLAGKKIKVNLWCMRECYSADMLEEIPGRKTLPGISKKCLALH</sequence>
<dbReference type="PROSITE" id="PS50943">
    <property type="entry name" value="HTH_CROC1"/>
    <property type="match status" value="1"/>
</dbReference>
<dbReference type="PANTHER" id="PTHR35004">
    <property type="entry name" value="TRANSPOSASE RV3428C-RELATED"/>
    <property type="match status" value="1"/>
</dbReference>
<feature type="domain" description="HTH cro/C1-type" evidence="1">
    <location>
        <begin position="11"/>
        <end position="46"/>
    </location>
</feature>
<evidence type="ECO:0000259" key="1">
    <source>
        <dbReference type="PROSITE" id="PS50943"/>
    </source>
</evidence>
<dbReference type="Proteomes" id="UP000222564">
    <property type="component" value="Unassembled WGS sequence"/>
</dbReference>
<dbReference type="GO" id="GO:0003677">
    <property type="term" value="F:DNA binding"/>
    <property type="evidence" value="ECO:0007669"/>
    <property type="project" value="InterPro"/>
</dbReference>
<evidence type="ECO:0000313" key="3">
    <source>
        <dbReference type="Proteomes" id="UP000222564"/>
    </source>
</evidence>
<comment type="caution">
    <text evidence="2">The sequence shown here is derived from an EMBL/GenBank/DDBJ whole genome shotgun (WGS) entry which is preliminary data.</text>
</comment>
<gene>
    <name evidence="2" type="ORF">P378_02975</name>
</gene>
<name>A0A2C6MI94_9FIRM</name>
<dbReference type="RefSeq" id="WP_207653981.1">
    <property type="nucleotide sequence ID" value="NZ_AWQQ01000018.1"/>
</dbReference>